<evidence type="ECO:0000259" key="3">
    <source>
        <dbReference type="Pfam" id="PF19838"/>
    </source>
</evidence>
<keyword evidence="2" id="KW-0812">Transmembrane</keyword>
<gene>
    <name evidence="4" type="ORF">H0H26_09625</name>
</gene>
<dbReference type="EMBL" id="CP059075">
    <property type="protein sequence ID" value="QRE03155.1"/>
    <property type="molecule type" value="Genomic_DNA"/>
</dbReference>
<dbReference type="GO" id="GO:1990351">
    <property type="term" value="C:transporter complex"/>
    <property type="evidence" value="ECO:0007669"/>
    <property type="project" value="TreeGrafter"/>
</dbReference>
<dbReference type="InterPro" id="IPR050218">
    <property type="entry name" value="LptD"/>
</dbReference>
<feature type="domain" description="LPS-assembly protein LptD central" evidence="3">
    <location>
        <begin position="225"/>
        <end position="696"/>
    </location>
</feature>
<feature type="compositionally biased region" description="Basic and acidic residues" evidence="1">
    <location>
        <begin position="732"/>
        <end position="744"/>
    </location>
</feature>
<dbReference type="GO" id="GO:0009279">
    <property type="term" value="C:cell outer membrane"/>
    <property type="evidence" value="ECO:0007669"/>
    <property type="project" value="TreeGrafter"/>
</dbReference>
<feature type="transmembrane region" description="Helical" evidence="2">
    <location>
        <begin position="12"/>
        <end position="32"/>
    </location>
</feature>
<evidence type="ECO:0000313" key="4">
    <source>
        <dbReference type="EMBL" id="QRE03155.1"/>
    </source>
</evidence>
<dbReference type="Proteomes" id="UP000596329">
    <property type="component" value="Chromosome"/>
</dbReference>
<dbReference type="PANTHER" id="PTHR30189:SF1">
    <property type="entry name" value="LPS-ASSEMBLY PROTEIN LPTD"/>
    <property type="match status" value="1"/>
</dbReference>
<dbReference type="InterPro" id="IPR045659">
    <property type="entry name" value="LptD_2"/>
</dbReference>
<keyword evidence="2" id="KW-1133">Transmembrane helix</keyword>
<feature type="region of interest" description="Disordered" evidence="1">
    <location>
        <begin position="732"/>
        <end position="759"/>
    </location>
</feature>
<sequence length="897" mass="102169">MSLQKLRHIFTKIVFIALRTNLFHIVFLAFLLTSSYNTSYSQELREKSTSIPSKNQKDSINIGIKKDSVTKKKALLEGQIKYKSKNYAKINQKKRQITLYDKAEVYYKDIELKAGTIVIDYEKSEVYAGRIKDSANSYSQYPYFKQGNNIVEPDSIRFNFKTKKALIWNSRTDQDQFKVKGEITKRENDSVYFIKNARFTTSKNLEDPEYYFLARKIKLVPGKKVVTGFTNMVIVGVPTPLAIPFAYFPLSKERSVSGIIIPTFGDSNAQGYFLQNGGYYFALSKHYDLAVLGDYYTNGSFAFRAETSYAKIYKYRGNFSFKFENQIAGERGLPGYLKNNIYNLQWSHAPDPKATPNSRFSASVNLGSTKYFKNSFNQINTSASLNNTLSSSISYSKTFNTVPQANIAIIANHSQNTNTGQINMTLPTVTASLDRIYPFAKRAESKKGFIKNINFTYGLSARNEIQTVESLFFKPQMFNDAKNGMQQTIPLSSSFKVLKHLNISTSSNYTETWYIKTIEKKYNALTNLVDETTKNGFDAFRTYNFNTGLATTIYGTFNISKDKKIQAIRHVMTPSLSYTYKPSFEKYYDTYASDGSGKMADYTRFEKGIFGAPDKYFSNNLNFSVNNTFEAKVRDRDSTKVEPKKIMLLNNLQFSTGYNMSAQNGAQAWQPVRVSGGTNLFKEKMNVNFAATLNPYAIDANGNPLNILNINNGGSLFRMTSANMTLNYSLSSKKDDKKKEDPLHNKGLQNGGREDDLFGKTTDFSNRQESQFGKDDKEDKFAGFFKAQIPWDLKLAYSLTYSNDKRETKITSSSLMFSGNIDITPKWKAGVSSGYDFVQNGVTYTQLRFERDLLSWRMNFNWMPFGNQASWYFFIGISSSVLSDIKWDKRNAADKKL</sequence>
<evidence type="ECO:0000256" key="2">
    <source>
        <dbReference type="SAM" id="Phobius"/>
    </source>
</evidence>
<name>A0A7U2R8Q5_FLAPS</name>
<protein>
    <submittedName>
        <fullName evidence="4">LPS-assembly protein LptD</fullName>
    </submittedName>
</protein>
<proteinExistence type="predicted"/>
<dbReference type="AlphaFoldDB" id="A0A7U2R8Q5"/>
<dbReference type="PANTHER" id="PTHR30189">
    <property type="entry name" value="LPS-ASSEMBLY PROTEIN"/>
    <property type="match status" value="1"/>
</dbReference>
<accession>A0A7U2R8Q5</accession>
<dbReference type="Pfam" id="PF19838">
    <property type="entry name" value="LptD_2"/>
    <property type="match status" value="1"/>
</dbReference>
<dbReference type="RefSeq" id="WP_094163812.1">
    <property type="nucleotide sequence ID" value="NZ_BJSX01000004.1"/>
</dbReference>
<reference evidence="4 5" key="1">
    <citation type="submission" date="2020-07" db="EMBL/GenBank/DDBJ databases">
        <title>Genomic characterization of Flavobacterium psychrophilum strains.</title>
        <authorList>
            <person name="Castillo D."/>
            <person name="Jorgensen J."/>
            <person name="Middelboe M."/>
        </authorList>
    </citation>
    <scope>NUCLEOTIDE SEQUENCE [LARGE SCALE GENOMIC DNA]</scope>
    <source>
        <strain evidence="4 5">FPS-R7</strain>
    </source>
</reference>
<keyword evidence="2" id="KW-0472">Membrane</keyword>
<organism evidence="4 5">
    <name type="scientific">Flavobacterium psychrophilum</name>
    <dbReference type="NCBI Taxonomy" id="96345"/>
    <lineage>
        <taxon>Bacteria</taxon>
        <taxon>Pseudomonadati</taxon>
        <taxon>Bacteroidota</taxon>
        <taxon>Flavobacteriia</taxon>
        <taxon>Flavobacteriales</taxon>
        <taxon>Flavobacteriaceae</taxon>
        <taxon>Flavobacterium</taxon>
    </lineage>
</organism>
<evidence type="ECO:0000313" key="5">
    <source>
        <dbReference type="Proteomes" id="UP000596329"/>
    </source>
</evidence>
<evidence type="ECO:0000256" key="1">
    <source>
        <dbReference type="SAM" id="MobiDB-lite"/>
    </source>
</evidence>